<dbReference type="GO" id="GO:0036424">
    <property type="term" value="F:L-phosphoserine phosphatase activity"/>
    <property type="evidence" value="ECO:0007669"/>
    <property type="project" value="TreeGrafter"/>
</dbReference>
<dbReference type="Proteomes" id="UP000662904">
    <property type="component" value="Chromosome"/>
</dbReference>
<dbReference type="InterPro" id="IPR036412">
    <property type="entry name" value="HAD-like_sf"/>
</dbReference>
<dbReference type="RefSeq" id="WP_206706719.1">
    <property type="nucleotide sequence ID" value="NZ_CP059066.1"/>
</dbReference>
<comment type="cofactor">
    <cofactor evidence="1">
        <name>Mg(2+)</name>
        <dbReference type="ChEBI" id="CHEBI:18420"/>
    </cofactor>
</comment>
<dbReference type="GO" id="GO:0006564">
    <property type="term" value="P:L-serine biosynthetic process"/>
    <property type="evidence" value="ECO:0007669"/>
    <property type="project" value="TreeGrafter"/>
</dbReference>
<gene>
    <name evidence="6" type="primary">mtnX</name>
    <name evidence="6" type="ORF">H0A61_01721</name>
</gene>
<dbReference type="GO" id="GO:0005737">
    <property type="term" value="C:cytoplasm"/>
    <property type="evidence" value="ECO:0007669"/>
    <property type="project" value="TreeGrafter"/>
</dbReference>
<dbReference type="GO" id="GO:0043716">
    <property type="term" value="F:2-hydroxy-3-keto-5-methylthiopentenyl-1-phosphate phosphatase activity"/>
    <property type="evidence" value="ECO:0007669"/>
    <property type="project" value="UniProtKB-EC"/>
</dbReference>
<comment type="similarity">
    <text evidence="2">Belongs to the HAD-like hydrolase superfamily. SerB family.</text>
</comment>
<keyword evidence="3" id="KW-0479">Metal-binding</keyword>
<evidence type="ECO:0000313" key="6">
    <source>
        <dbReference type="EMBL" id="QSQ09360.1"/>
    </source>
</evidence>
<dbReference type="NCBIfam" id="TIGR01489">
    <property type="entry name" value="DKMTPPase-SF"/>
    <property type="match status" value="1"/>
</dbReference>
<organism evidence="6 7">
    <name type="scientific">Koleobacter methoxysyntrophicus</name>
    <dbReference type="NCBI Taxonomy" id="2751313"/>
    <lineage>
        <taxon>Bacteria</taxon>
        <taxon>Bacillati</taxon>
        <taxon>Bacillota</taxon>
        <taxon>Clostridia</taxon>
        <taxon>Koleobacterales</taxon>
        <taxon>Koleobacteraceae</taxon>
        <taxon>Koleobacter</taxon>
    </lineage>
</organism>
<dbReference type="Pfam" id="PF06888">
    <property type="entry name" value="Put_Phosphatase"/>
    <property type="match status" value="1"/>
</dbReference>
<dbReference type="NCBIfam" id="TIGR01488">
    <property type="entry name" value="HAD-SF-IB"/>
    <property type="match status" value="1"/>
</dbReference>
<evidence type="ECO:0000256" key="4">
    <source>
        <dbReference type="ARBA" id="ARBA00022801"/>
    </source>
</evidence>
<dbReference type="InterPro" id="IPR006384">
    <property type="entry name" value="HAD_hydro_PyrdxlP_Pase-like"/>
</dbReference>
<keyword evidence="5" id="KW-0460">Magnesium</keyword>
<dbReference type="Gene3D" id="3.90.1470.20">
    <property type="match status" value="1"/>
</dbReference>
<keyword evidence="7" id="KW-1185">Reference proteome</keyword>
<dbReference type="AlphaFoldDB" id="A0A8A0RP59"/>
<dbReference type="InterPro" id="IPR050582">
    <property type="entry name" value="HAD-like_SerB"/>
</dbReference>
<dbReference type="PANTHER" id="PTHR43344">
    <property type="entry name" value="PHOSPHOSERINE PHOSPHATASE"/>
    <property type="match status" value="1"/>
</dbReference>
<dbReference type="Gene3D" id="3.40.50.1000">
    <property type="entry name" value="HAD superfamily/HAD-like"/>
    <property type="match status" value="1"/>
</dbReference>
<evidence type="ECO:0000256" key="3">
    <source>
        <dbReference type="ARBA" id="ARBA00022723"/>
    </source>
</evidence>
<dbReference type="KEGG" id="kme:H0A61_01721"/>
<dbReference type="InterPro" id="IPR023214">
    <property type="entry name" value="HAD_sf"/>
</dbReference>
<protein>
    <submittedName>
        <fullName evidence="6">2-hydroxy-3-keto-5-methylthiopentenyl-1-phosphate phosphatase</fullName>
        <ecNumber evidence="6">3.1.3.87</ecNumber>
    </submittedName>
</protein>
<evidence type="ECO:0000256" key="2">
    <source>
        <dbReference type="ARBA" id="ARBA00009184"/>
    </source>
</evidence>
<keyword evidence="4 6" id="KW-0378">Hydrolase</keyword>
<evidence type="ECO:0000256" key="5">
    <source>
        <dbReference type="ARBA" id="ARBA00022842"/>
    </source>
</evidence>
<accession>A0A8A0RP59</accession>
<name>A0A8A0RP59_9FIRM</name>
<reference evidence="6" key="1">
    <citation type="submission" date="2020-07" db="EMBL/GenBank/DDBJ databases">
        <title>Koleobacter methoxysyntrophicus gen. nov., sp. nov., a novel anaerobic bacterium isolated from deep subsurface oil field and proposal of Koleobacterales ord. nov. in the phylum Firmicutes.</title>
        <authorList>
            <person name="Sakamoto S."/>
            <person name="Tamaki H."/>
        </authorList>
    </citation>
    <scope>NUCLEOTIDE SEQUENCE</scope>
    <source>
        <strain evidence="6">NRmbB1</strain>
    </source>
</reference>
<dbReference type="EMBL" id="CP059066">
    <property type="protein sequence ID" value="QSQ09360.1"/>
    <property type="molecule type" value="Genomic_DNA"/>
</dbReference>
<evidence type="ECO:0000313" key="7">
    <source>
        <dbReference type="Proteomes" id="UP000662904"/>
    </source>
</evidence>
<dbReference type="PANTHER" id="PTHR43344:SF21">
    <property type="entry name" value="POLYOL PHOSPHATE PHOSPHATASE PYP1"/>
    <property type="match status" value="1"/>
</dbReference>
<dbReference type="InterPro" id="IPR016965">
    <property type="entry name" value="Pase_PHOSPHO-typ"/>
</dbReference>
<sequence length="216" mass="25113">MKKMFFIDFDGTVTKEDVCLVMVENFCREGWKEINDKWERGEISTEECARQTFKLFNAAEDDLYRVLDTIEIDDFFKPFIELCQQEGYEVYILSDGYDLMIEYILNKYGLSYLPFFANRLIINNNRYSIKCPNINPACGQCGTCKKNILKSLKKENRQVIYIGDGYSDICVSREADLVFAKGFLLDYCRSDNIQVVPFGDFGDIIDRLKADNQSQP</sequence>
<dbReference type="SUPFAM" id="SSF56784">
    <property type="entry name" value="HAD-like"/>
    <property type="match status" value="1"/>
</dbReference>
<proteinExistence type="inferred from homology"/>
<dbReference type="EC" id="3.1.3.87" evidence="6"/>
<evidence type="ECO:0000256" key="1">
    <source>
        <dbReference type="ARBA" id="ARBA00001946"/>
    </source>
</evidence>
<dbReference type="GO" id="GO:0000287">
    <property type="term" value="F:magnesium ion binding"/>
    <property type="evidence" value="ECO:0007669"/>
    <property type="project" value="TreeGrafter"/>
</dbReference>